<keyword evidence="1" id="KW-0812">Transmembrane</keyword>
<gene>
    <name evidence="3" type="ORF">A3D09_03670</name>
</gene>
<dbReference type="EMBL" id="MFAH01000011">
    <property type="protein sequence ID" value="OGD71954.1"/>
    <property type="molecule type" value="Genomic_DNA"/>
</dbReference>
<feature type="transmembrane region" description="Helical" evidence="1">
    <location>
        <begin position="232"/>
        <end position="255"/>
    </location>
</feature>
<keyword evidence="1" id="KW-1133">Transmembrane helix</keyword>
<accession>A0A1F5EXU4</accession>
<dbReference type="AlphaFoldDB" id="A0A1F5EXU4"/>
<name>A0A1F5EXU4_9BACT</name>
<evidence type="ECO:0008006" key="5">
    <source>
        <dbReference type="Google" id="ProtNLM"/>
    </source>
</evidence>
<feature type="transmembrane region" description="Helical" evidence="1">
    <location>
        <begin position="188"/>
        <end position="211"/>
    </location>
</feature>
<feature type="signal peptide" evidence="2">
    <location>
        <begin position="1"/>
        <end position="25"/>
    </location>
</feature>
<keyword evidence="1" id="KW-0472">Membrane</keyword>
<sequence length="258" mass="26918">MKLKFLFSSLFVVFLFLASSSTVFADCQVANWDPNSRNLQVCVGQFSSPAQLRSTTANFHCLDNSNPGPGFCTGIENDNYSLSGTPDSQIAQDASGQYYTCITGQGLSRGIGKIEVVFSGGQDCTTASLDTVPSDWDPLTEGTIFSGEPGRAGGGAEIECVSNGSKGINTALGCISYDATSGGFVRSLLTIVIGLGGGVALLLILYGIFIVTTSAGIPEKLKEGKEIISSAVAGLLFIIMAIFLMNLVGVKILAIPEL</sequence>
<evidence type="ECO:0000256" key="1">
    <source>
        <dbReference type="SAM" id="Phobius"/>
    </source>
</evidence>
<organism evidence="3 4">
    <name type="scientific">Candidatus Collierbacteria bacterium RIFCSPHIGHO2_02_FULL_49_10</name>
    <dbReference type="NCBI Taxonomy" id="1817723"/>
    <lineage>
        <taxon>Bacteria</taxon>
        <taxon>Candidatus Collieribacteriota</taxon>
    </lineage>
</organism>
<protein>
    <recommendedName>
        <fullName evidence="5">Ig-like domain-containing protein</fullName>
    </recommendedName>
</protein>
<evidence type="ECO:0000256" key="2">
    <source>
        <dbReference type="SAM" id="SignalP"/>
    </source>
</evidence>
<keyword evidence="2" id="KW-0732">Signal</keyword>
<dbReference type="Proteomes" id="UP000177390">
    <property type="component" value="Unassembled WGS sequence"/>
</dbReference>
<proteinExistence type="predicted"/>
<evidence type="ECO:0000313" key="4">
    <source>
        <dbReference type="Proteomes" id="UP000177390"/>
    </source>
</evidence>
<reference evidence="3 4" key="1">
    <citation type="journal article" date="2016" name="Nat. Commun.">
        <title>Thousands of microbial genomes shed light on interconnected biogeochemical processes in an aquifer system.</title>
        <authorList>
            <person name="Anantharaman K."/>
            <person name="Brown C.T."/>
            <person name="Hug L.A."/>
            <person name="Sharon I."/>
            <person name="Castelle C.J."/>
            <person name="Probst A.J."/>
            <person name="Thomas B.C."/>
            <person name="Singh A."/>
            <person name="Wilkins M.J."/>
            <person name="Karaoz U."/>
            <person name="Brodie E.L."/>
            <person name="Williams K.H."/>
            <person name="Hubbard S.S."/>
            <person name="Banfield J.F."/>
        </authorList>
    </citation>
    <scope>NUCLEOTIDE SEQUENCE [LARGE SCALE GENOMIC DNA]</scope>
</reference>
<feature type="chain" id="PRO_5009518423" description="Ig-like domain-containing protein" evidence="2">
    <location>
        <begin position="26"/>
        <end position="258"/>
    </location>
</feature>
<evidence type="ECO:0000313" key="3">
    <source>
        <dbReference type="EMBL" id="OGD71954.1"/>
    </source>
</evidence>
<comment type="caution">
    <text evidence="3">The sequence shown here is derived from an EMBL/GenBank/DDBJ whole genome shotgun (WGS) entry which is preliminary data.</text>
</comment>